<dbReference type="InterPro" id="IPR025338">
    <property type="entry name" value="DUF4244"/>
</dbReference>
<feature type="transmembrane region" description="Helical" evidence="1">
    <location>
        <begin position="12"/>
        <end position="31"/>
    </location>
</feature>
<feature type="transmembrane region" description="Helical" evidence="1">
    <location>
        <begin position="51"/>
        <end position="72"/>
    </location>
</feature>
<dbReference type="Pfam" id="PF14029">
    <property type="entry name" value="DUF4244"/>
    <property type="match status" value="1"/>
</dbReference>
<organism evidence="2 3">
    <name type="scientific">Streptacidiphilus fuscans</name>
    <dbReference type="NCBI Taxonomy" id="2789292"/>
    <lineage>
        <taxon>Bacteria</taxon>
        <taxon>Bacillati</taxon>
        <taxon>Actinomycetota</taxon>
        <taxon>Actinomycetes</taxon>
        <taxon>Kitasatosporales</taxon>
        <taxon>Streptomycetaceae</taxon>
        <taxon>Streptacidiphilus</taxon>
    </lineage>
</organism>
<keyword evidence="1" id="KW-0472">Membrane</keyword>
<protein>
    <submittedName>
        <fullName evidence="2">DUF4244 domain-containing protein</fullName>
    </submittedName>
</protein>
<evidence type="ECO:0000313" key="2">
    <source>
        <dbReference type="EMBL" id="MBF9070623.1"/>
    </source>
</evidence>
<keyword evidence="1" id="KW-0812">Transmembrane</keyword>
<reference evidence="2" key="1">
    <citation type="submission" date="2020-11" db="EMBL/GenBank/DDBJ databases">
        <title>Isolation and identification of active actinomycetes.</title>
        <authorList>
            <person name="Yu B."/>
        </authorList>
    </citation>
    <scope>NUCLEOTIDE SEQUENCE</scope>
    <source>
        <strain evidence="2">NEAU-YB345</strain>
    </source>
</reference>
<sequence length="87" mass="9430">MARLFARRCQAVLWFALCVAQVWVLHTLHLIRCRLRRRAPDAGMTTAEYAVGTVAACGFAALLYKIVTSGAVSSALQGLIRRALGAV</sequence>
<dbReference type="AlphaFoldDB" id="A0A931FEH1"/>
<accession>A0A931FEH1</accession>
<proteinExistence type="predicted"/>
<keyword evidence="3" id="KW-1185">Reference proteome</keyword>
<evidence type="ECO:0000256" key="1">
    <source>
        <dbReference type="SAM" id="Phobius"/>
    </source>
</evidence>
<keyword evidence="1" id="KW-1133">Transmembrane helix</keyword>
<dbReference type="EMBL" id="JADPRT010000009">
    <property type="protein sequence ID" value="MBF9070623.1"/>
    <property type="molecule type" value="Genomic_DNA"/>
</dbReference>
<comment type="caution">
    <text evidence="2">The sequence shown here is derived from an EMBL/GenBank/DDBJ whole genome shotgun (WGS) entry which is preliminary data.</text>
</comment>
<name>A0A931FEH1_9ACTN</name>
<evidence type="ECO:0000313" key="3">
    <source>
        <dbReference type="Proteomes" id="UP000657385"/>
    </source>
</evidence>
<dbReference type="Proteomes" id="UP000657385">
    <property type="component" value="Unassembled WGS sequence"/>
</dbReference>
<gene>
    <name evidence="2" type="ORF">I2501_21610</name>
</gene>